<reference evidence="2 3" key="1">
    <citation type="submission" date="2020-07" db="EMBL/GenBank/DDBJ databases">
        <title>Genomic diversity of species in the Neisseriaceae family.</title>
        <authorList>
            <person name="Vincent A.T."/>
            <person name="Bernet E."/>
            <person name="Veyrier F.J."/>
        </authorList>
    </citation>
    <scope>NUCLEOTIDE SEQUENCE [LARGE SCALE GENOMIC DNA]</scope>
    <source>
        <strain evidence="2 3">DSM 22244</strain>
    </source>
</reference>
<evidence type="ECO:0000313" key="3">
    <source>
        <dbReference type="Proteomes" id="UP000514752"/>
    </source>
</evidence>
<dbReference type="Proteomes" id="UP000514752">
    <property type="component" value="Chromosome"/>
</dbReference>
<dbReference type="AlphaFoldDB" id="A0A7D7S9C6"/>
<dbReference type="KEGG" id="nsg:H3L94_05895"/>
<sequence length="142" mass="16204">MAEEKSPRTPEQQAEYQRSRKKIRTIRIWLWVIALLFLGFGLLSRCALSPSQAAVRIVESCVKNMPFSPQWESDLAKHGLQGQTERVIEPFCRCVWEAPLSKLSDDDLRNFSKLDTEAQLDKLGGAQAFLQRQEQCLAAQKP</sequence>
<proteinExistence type="predicted"/>
<keyword evidence="1" id="KW-1133">Transmembrane helix</keyword>
<dbReference type="RefSeq" id="WP_182123061.1">
    <property type="nucleotide sequence ID" value="NZ_CP059567.1"/>
</dbReference>
<name>A0A7D7S9C6_9NEIS</name>
<protein>
    <submittedName>
        <fullName evidence="2">Uncharacterized protein</fullName>
    </submittedName>
</protein>
<evidence type="ECO:0000256" key="1">
    <source>
        <dbReference type="SAM" id="Phobius"/>
    </source>
</evidence>
<evidence type="ECO:0000313" key="2">
    <source>
        <dbReference type="EMBL" id="QMT41548.1"/>
    </source>
</evidence>
<dbReference type="EMBL" id="CP059567">
    <property type="protein sequence ID" value="QMT41548.1"/>
    <property type="molecule type" value="Genomic_DNA"/>
</dbReference>
<feature type="transmembrane region" description="Helical" evidence="1">
    <location>
        <begin position="26"/>
        <end position="43"/>
    </location>
</feature>
<accession>A0A7D7S9C6</accession>
<gene>
    <name evidence="2" type="ORF">H3L94_05895</name>
</gene>
<keyword evidence="1" id="KW-0812">Transmembrane</keyword>
<organism evidence="2 3">
    <name type="scientific">Neisseria shayeganii</name>
    <dbReference type="NCBI Taxonomy" id="607712"/>
    <lineage>
        <taxon>Bacteria</taxon>
        <taxon>Pseudomonadati</taxon>
        <taxon>Pseudomonadota</taxon>
        <taxon>Betaproteobacteria</taxon>
        <taxon>Neisseriales</taxon>
        <taxon>Neisseriaceae</taxon>
        <taxon>Neisseria</taxon>
    </lineage>
</organism>
<keyword evidence="1" id="KW-0472">Membrane</keyword>